<protein>
    <recommendedName>
        <fullName evidence="2">Transposase IS701-like DDE domain-containing protein</fullName>
    </recommendedName>
</protein>
<evidence type="ECO:0008006" key="2">
    <source>
        <dbReference type="Google" id="ProtNLM"/>
    </source>
</evidence>
<feature type="non-terminal residue" evidence="1">
    <location>
        <position position="63"/>
    </location>
</feature>
<reference evidence="1" key="1">
    <citation type="journal article" date="2015" name="Nature">
        <title>Complex archaea that bridge the gap between prokaryotes and eukaryotes.</title>
        <authorList>
            <person name="Spang A."/>
            <person name="Saw J.H."/>
            <person name="Jorgensen S.L."/>
            <person name="Zaremba-Niedzwiedzka K."/>
            <person name="Martijn J."/>
            <person name="Lind A.E."/>
            <person name="van Eijk R."/>
            <person name="Schleper C."/>
            <person name="Guy L."/>
            <person name="Ettema T.J."/>
        </authorList>
    </citation>
    <scope>NUCLEOTIDE SEQUENCE</scope>
</reference>
<dbReference type="EMBL" id="LAZR01040750">
    <property type="protein sequence ID" value="KKL13713.1"/>
    <property type="molecule type" value="Genomic_DNA"/>
</dbReference>
<name>A0A0F9DP73_9ZZZZ</name>
<sequence>MLILDDSTLDKPYARRMELVTRHWSGKHRRVVQGINLLSLLWTDGDRYLPCDYRIYDKVNDGL</sequence>
<organism evidence="1">
    <name type="scientific">marine sediment metagenome</name>
    <dbReference type="NCBI Taxonomy" id="412755"/>
    <lineage>
        <taxon>unclassified sequences</taxon>
        <taxon>metagenomes</taxon>
        <taxon>ecological metagenomes</taxon>
    </lineage>
</organism>
<proteinExistence type="predicted"/>
<accession>A0A0F9DP73</accession>
<evidence type="ECO:0000313" key="1">
    <source>
        <dbReference type="EMBL" id="KKL13713.1"/>
    </source>
</evidence>
<gene>
    <name evidence="1" type="ORF">LCGC14_2523000</name>
</gene>
<comment type="caution">
    <text evidence="1">The sequence shown here is derived from an EMBL/GenBank/DDBJ whole genome shotgun (WGS) entry which is preliminary data.</text>
</comment>
<dbReference type="AlphaFoldDB" id="A0A0F9DP73"/>